<reference evidence="7 8" key="1">
    <citation type="journal article" date="2014" name="BMC Genomics">
        <title>Comparative genomics of the major fungal agents of human and animal Sporotrichosis: Sporothrix schenckii and Sporothrix brasiliensis.</title>
        <authorList>
            <person name="Teixeira M.M."/>
            <person name="de Almeida L.G."/>
            <person name="Kubitschek-Barreira P."/>
            <person name="Alves F.L."/>
            <person name="Kioshima E.S."/>
            <person name="Abadio A.K."/>
            <person name="Fernandes L."/>
            <person name="Derengowski L.S."/>
            <person name="Ferreira K.S."/>
            <person name="Souza R.C."/>
            <person name="Ruiz J.C."/>
            <person name="de Andrade N.C."/>
            <person name="Paes H.C."/>
            <person name="Nicola A.M."/>
            <person name="Albuquerque P."/>
            <person name="Gerber A.L."/>
            <person name="Martins V.P."/>
            <person name="Peconick L.D."/>
            <person name="Neto A.V."/>
            <person name="Chaucanez C.B."/>
            <person name="Silva P.A."/>
            <person name="Cunha O.L."/>
            <person name="de Oliveira F.F."/>
            <person name="dos Santos T.C."/>
            <person name="Barros A.L."/>
            <person name="Soares M.A."/>
            <person name="de Oliveira L.M."/>
            <person name="Marini M.M."/>
            <person name="Villalobos-Duno H."/>
            <person name="Cunha M.M."/>
            <person name="de Hoog S."/>
            <person name="da Silveira J.F."/>
            <person name="Henrissat B."/>
            <person name="Nino-Vega G.A."/>
            <person name="Cisalpino P.S."/>
            <person name="Mora-Montes H.M."/>
            <person name="Almeida S.R."/>
            <person name="Stajich J.E."/>
            <person name="Lopes-Bezerra L.M."/>
            <person name="Vasconcelos A.T."/>
            <person name="Felipe M.S."/>
        </authorList>
    </citation>
    <scope>NUCLEOTIDE SEQUENCE [LARGE SCALE GENOMIC DNA]</scope>
    <source>
        <strain evidence="7 8">1099-18</strain>
    </source>
</reference>
<dbReference type="InterPro" id="IPR052087">
    <property type="entry name" value="RRP12"/>
</dbReference>
<dbReference type="EMBL" id="AXCR01000008">
    <property type="protein sequence ID" value="KJR83893.1"/>
    <property type="molecule type" value="Genomic_DNA"/>
</dbReference>
<organism evidence="7 8">
    <name type="scientific">Sporothrix schenckii 1099-18</name>
    <dbReference type="NCBI Taxonomy" id="1397361"/>
    <lineage>
        <taxon>Eukaryota</taxon>
        <taxon>Fungi</taxon>
        <taxon>Dikarya</taxon>
        <taxon>Ascomycota</taxon>
        <taxon>Pezizomycotina</taxon>
        <taxon>Sordariomycetes</taxon>
        <taxon>Sordariomycetidae</taxon>
        <taxon>Ophiostomatales</taxon>
        <taxon>Ophiostomataceae</taxon>
        <taxon>Sporothrix</taxon>
    </lineage>
</organism>
<evidence type="ECO:0000313" key="7">
    <source>
        <dbReference type="EMBL" id="KJR83893.1"/>
    </source>
</evidence>
<dbReference type="PANTHER" id="PTHR48287">
    <property type="entry name" value="ARM REPEAT SUPERFAMILY PROTEIN"/>
    <property type="match status" value="1"/>
</dbReference>
<dbReference type="KEGG" id="ssck:SPSK_00206"/>
<feature type="compositionally biased region" description="Acidic residues" evidence="4">
    <location>
        <begin position="1187"/>
        <end position="1197"/>
    </location>
</feature>
<gene>
    <name evidence="7" type="ORF">SPSK_00206</name>
</gene>
<sequence>MADITLEERLNKIRSPNLESQKQTAIILQAVESTLKEQHEETTPTAYFAALLGLLNQSIDQDASTKSLNTPIIYLLDLVTPYTPHGILRAKFTQILSALAPILIQRGTDAPLLRPCIGCLESILLAQNSTAWELPATEISPRRAMVGLLILSVDQRPKVRKRALEALRKVLDTPPPGPTLDHPASGMCAEAALAGLKDLDQHTSQEKKDIRDDSQATNNPNLFRSLQLVRTIASSSSGWPGKKIDTLCELLLGIARYGNDHMSVAVLEVFEIIFKGMSNEITKSKLGRLLDIISELRPAPNDTRLLPPWIAIVSRGYDVSAQVEPEDTFYKLPELFDLVAPYLESPSSNIRISASECLISFLANCVPKQVILQPSVYDEKVLAKLAKSGEEFLGVQYQLATQEVYNVLSAMFDTFRWQADPFLSDMTKILGDIRGRESFTAKKEVDKIIGHAIRAMGPASVLKILPHNLLQPSARHPGRAWLLPLFREYTTNTNLADFKSEFVPLSNAMFQHVLDNGDAEKTTEIKIFETIVQQIWSIFPGFCDLPLDLVASFDGSFGELLANILYQQVGLRFDICRALKLLIESNQAIASIEDEEDLFSQCRVTKAEAVANLDYLGSFASQYLAVLFNVYGQTLAQSRGPILQTINAFLSITPRADLVKSFDEVCKLLASTLRKADGMLSTPMNADGQNATAQVPSTSHTLIDLVITMALHLPRESYSTLFEIAALAIVKEDDPQLQKKAYKLIPRLAESEVGRVALAERHEELQNLMLASAENVSAPARRERLAALAALLSLSPNDTLHFIPSTLSEVVISCKEHNERARTAAFDLLVIMGEKMKAASGVMIDNSKIPSMANDAPSVVASIEEFFTMVSAGLAGSTPHMISASITAITRILYEFHSLLDKQALGDLVQTVDLFLTSNNREIVSSVLGFAKVCTISLPVEMVGVRLPTLIPNLMRWSHEHKGHFRAKVKHILDRMVRRFGFDIVNKYCPEEDRKLINNIRKTKERNKRKKRVADEAGDESEDEEGDDEDERKPQGNRFDSGFDAALYSSDSDNSGDEGGDASAEHPAKERKKRGNNGGQAFILEEEGEPLDLLDRKAIASISSTRPMKMRKPGLGKAKFNADGKLVLGENDSGNGNGDFDMDIDQEDGGAESGVNAYLSAVSGKDVAKRGYRGKLKWTNKRGHGGDDDDVMDEDEAAAIKAKLDKGPSGGRISPRGSGRNGRGSRGGNNGRGHSRSGSGRVMFGRRGLGEDKRMGGSSGGGRVAKSWPQKR</sequence>
<dbReference type="Pfam" id="PF25772">
    <property type="entry name" value="HEAT_RRP12_N"/>
    <property type="match status" value="1"/>
</dbReference>
<feature type="region of interest" description="Disordered" evidence="4">
    <location>
        <begin position="1004"/>
        <end position="1084"/>
    </location>
</feature>
<dbReference type="Gene3D" id="1.25.10.10">
    <property type="entry name" value="Leucine-rich Repeat Variant"/>
    <property type="match status" value="1"/>
</dbReference>
<accession>A0A0F2M2F4</accession>
<dbReference type="PANTHER" id="PTHR48287:SF1">
    <property type="entry name" value="ARM REPEAT SUPERFAMILY PROTEIN"/>
    <property type="match status" value="1"/>
</dbReference>
<name>A0A0F2M2F4_SPOSC</name>
<feature type="region of interest" description="Disordered" evidence="4">
    <location>
        <begin position="1129"/>
        <end position="1151"/>
    </location>
</feature>
<keyword evidence="3" id="KW-0539">Nucleus</keyword>
<comment type="caution">
    <text evidence="7">The sequence shown here is derived from an EMBL/GenBank/DDBJ whole genome shotgun (WGS) entry which is preliminary data.</text>
</comment>
<evidence type="ECO:0000256" key="3">
    <source>
        <dbReference type="ARBA" id="ARBA00023242"/>
    </source>
</evidence>
<dbReference type="GeneID" id="27662461"/>
<protein>
    <submittedName>
        <fullName evidence="7">Ribosomal rRNA-processing protein 12</fullName>
    </submittedName>
</protein>
<evidence type="ECO:0000256" key="2">
    <source>
        <dbReference type="ARBA" id="ARBA00007690"/>
    </source>
</evidence>
<feature type="domain" description="RRP12 N-terminal HEAT" evidence="6">
    <location>
        <begin position="21"/>
        <end position="174"/>
    </location>
</feature>
<dbReference type="AlphaFoldDB" id="A0A0F2M2F4"/>
<evidence type="ECO:0000256" key="1">
    <source>
        <dbReference type="ARBA" id="ARBA00004123"/>
    </source>
</evidence>
<dbReference type="InterPro" id="IPR016024">
    <property type="entry name" value="ARM-type_fold"/>
</dbReference>
<dbReference type="InterPro" id="IPR057860">
    <property type="entry name" value="HEAT_RRP12_N"/>
</dbReference>
<proteinExistence type="inferred from homology"/>
<dbReference type="Proteomes" id="UP000033710">
    <property type="component" value="Unassembled WGS sequence"/>
</dbReference>
<feature type="compositionally biased region" description="Gly residues" evidence="4">
    <location>
        <begin position="1219"/>
        <end position="1231"/>
    </location>
</feature>
<comment type="similarity">
    <text evidence="2">Belongs to the RRP12 family.</text>
</comment>
<dbReference type="InterPro" id="IPR012978">
    <property type="entry name" value="HEAT_RRP12"/>
</dbReference>
<dbReference type="GO" id="GO:0005634">
    <property type="term" value="C:nucleus"/>
    <property type="evidence" value="ECO:0007669"/>
    <property type="project" value="UniProtKB-SubCell"/>
</dbReference>
<comment type="subcellular location">
    <subcellularLocation>
        <location evidence="1">Nucleus</location>
    </subcellularLocation>
</comment>
<evidence type="ECO:0000313" key="8">
    <source>
        <dbReference type="Proteomes" id="UP000033710"/>
    </source>
</evidence>
<reference evidence="7 8" key="2">
    <citation type="journal article" date="2015" name="Eukaryot. Cell">
        <title>Asexual propagation of a virulent clone complex in a human and feline outbreak of sporotrichosis.</title>
        <authorList>
            <person name="Teixeira Mde M."/>
            <person name="Rodrigues A.M."/>
            <person name="Tsui C.K."/>
            <person name="de Almeida L.G."/>
            <person name="Van Diepeningen A.D."/>
            <person name="van den Ende B.G."/>
            <person name="Fernandes G.F."/>
            <person name="Kano R."/>
            <person name="Hamelin R.C."/>
            <person name="Lopes-Bezerra L.M."/>
            <person name="Vasconcelos A.T."/>
            <person name="de Hoog S."/>
            <person name="de Camargo Z.P."/>
            <person name="Felipe M.S."/>
        </authorList>
    </citation>
    <scope>NUCLEOTIDE SEQUENCE [LARGE SCALE GENOMIC DNA]</scope>
    <source>
        <strain evidence="7 8">1099-18</strain>
    </source>
</reference>
<evidence type="ECO:0000256" key="4">
    <source>
        <dbReference type="SAM" id="MobiDB-lite"/>
    </source>
</evidence>
<feature type="compositionally biased region" description="Basic residues" evidence="4">
    <location>
        <begin position="1174"/>
        <end position="1183"/>
    </location>
</feature>
<feature type="domain" description="RRP12 HEAT" evidence="5">
    <location>
        <begin position="344"/>
        <end position="634"/>
    </location>
</feature>
<feature type="compositionally biased region" description="Acidic residues" evidence="4">
    <location>
        <begin position="1140"/>
        <end position="1150"/>
    </location>
</feature>
<dbReference type="InterPro" id="IPR011989">
    <property type="entry name" value="ARM-like"/>
</dbReference>
<evidence type="ECO:0000259" key="5">
    <source>
        <dbReference type="Pfam" id="PF08161"/>
    </source>
</evidence>
<feature type="region of interest" description="Disordered" evidence="4">
    <location>
        <begin position="1174"/>
        <end position="1272"/>
    </location>
</feature>
<evidence type="ECO:0000259" key="6">
    <source>
        <dbReference type="Pfam" id="PF25772"/>
    </source>
</evidence>
<dbReference type="Pfam" id="PF08161">
    <property type="entry name" value="RRP12_HEAT"/>
    <property type="match status" value="1"/>
</dbReference>
<feature type="compositionally biased region" description="Acidic residues" evidence="4">
    <location>
        <begin position="1016"/>
        <end position="1030"/>
    </location>
</feature>
<dbReference type="VEuPathDB" id="FungiDB:SPSK_00206"/>
<dbReference type="RefSeq" id="XP_016586569.1">
    <property type="nucleotide sequence ID" value="XM_016727184.1"/>
</dbReference>
<dbReference type="OrthoDB" id="2192888at2759"/>
<dbReference type="SUPFAM" id="SSF48371">
    <property type="entry name" value="ARM repeat"/>
    <property type="match status" value="1"/>
</dbReference>